<dbReference type="SMART" id="SM01400">
    <property type="entry name" value="Pribosyltran_N"/>
    <property type="match status" value="1"/>
</dbReference>
<evidence type="ECO:0000256" key="3">
    <source>
        <dbReference type="ARBA" id="ARBA00022727"/>
    </source>
</evidence>
<dbReference type="InterPro" id="IPR000836">
    <property type="entry name" value="PRTase_dom"/>
</dbReference>
<evidence type="ECO:0000256" key="7">
    <source>
        <dbReference type="ARBA" id="ARBA00049535"/>
    </source>
</evidence>
<gene>
    <name evidence="9" type="ORF">NX773_05895</name>
</gene>
<dbReference type="RefSeq" id="WP_258855391.1">
    <property type="nucleotide sequence ID" value="NZ_JANUGV010000001.1"/>
</dbReference>
<keyword evidence="4" id="KW-0547">Nucleotide-binding</keyword>
<reference evidence="9 10" key="1">
    <citation type="submission" date="2022-08" db="EMBL/GenBank/DDBJ databases">
        <title>Reclassification of Massilia species as members of the genera Telluria, Duganella, Pseudoduganella, Mokoshia gen. nov. and Zemynaea gen. nov. using orthogonal and non-orthogonal genome-based approaches.</title>
        <authorList>
            <person name="Bowman J.P."/>
        </authorList>
    </citation>
    <scope>NUCLEOTIDE SEQUENCE [LARGE SCALE GENOMIC DNA]</scope>
    <source>
        <strain evidence="9 10">JCM 31607</strain>
    </source>
</reference>
<comment type="caution">
    <text evidence="9">The sequence shown here is derived from an EMBL/GenBank/DDBJ whole genome shotgun (WGS) entry which is preliminary data.</text>
</comment>
<evidence type="ECO:0000256" key="2">
    <source>
        <dbReference type="ARBA" id="ARBA00022679"/>
    </source>
</evidence>
<dbReference type="EMBL" id="JANUGV010000001">
    <property type="protein sequence ID" value="MCS0607690.1"/>
    <property type="molecule type" value="Genomic_DNA"/>
</dbReference>
<dbReference type="SUPFAM" id="SSF53271">
    <property type="entry name" value="PRTase-like"/>
    <property type="match status" value="2"/>
</dbReference>
<dbReference type="InterPro" id="IPR029099">
    <property type="entry name" value="Pribosyltran_N"/>
</dbReference>
<proteinExistence type="predicted"/>
<dbReference type="PANTHER" id="PTHR10210">
    <property type="entry name" value="RIBOSE-PHOSPHATE DIPHOSPHOKINASE FAMILY MEMBER"/>
    <property type="match status" value="1"/>
</dbReference>
<dbReference type="Proteomes" id="UP001205861">
    <property type="component" value="Unassembled WGS sequence"/>
</dbReference>
<keyword evidence="2" id="KW-0808">Transferase</keyword>
<dbReference type="Pfam" id="PF14572">
    <property type="entry name" value="Pribosyl_synth"/>
    <property type="match status" value="1"/>
</dbReference>
<evidence type="ECO:0000256" key="1">
    <source>
        <dbReference type="ARBA" id="ARBA00013247"/>
    </source>
</evidence>
<comment type="catalytic activity">
    <reaction evidence="7">
        <text>D-ribose 5-phosphate + ATP = 5-phospho-alpha-D-ribose 1-diphosphate + AMP + H(+)</text>
        <dbReference type="Rhea" id="RHEA:15609"/>
        <dbReference type="ChEBI" id="CHEBI:15378"/>
        <dbReference type="ChEBI" id="CHEBI:30616"/>
        <dbReference type="ChEBI" id="CHEBI:58017"/>
        <dbReference type="ChEBI" id="CHEBI:78346"/>
        <dbReference type="ChEBI" id="CHEBI:456215"/>
        <dbReference type="EC" id="2.7.6.1"/>
    </reaction>
</comment>
<keyword evidence="10" id="KW-1185">Reference proteome</keyword>
<evidence type="ECO:0000256" key="6">
    <source>
        <dbReference type="ARBA" id="ARBA00022840"/>
    </source>
</evidence>
<evidence type="ECO:0000313" key="10">
    <source>
        <dbReference type="Proteomes" id="UP001205861"/>
    </source>
</evidence>
<dbReference type="PANTHER" id="PTHR10210:SF32">
    <property type="entry name" value="RIBOSE-PHOSPHATE PYROPHOSPHOKINASE 2"/>
    <property type="match status" value="1"/>
</dbReference>
<dbReference type="InterPro" id="IPR029057">
    <property type="entry name" value="PRTase-like"/>
</dbReference>
<sequence length="327" mass="35152">MLTDTLQLFVLNASRQFGEQVARWLGVAPAAHEEREFGDGEHKARALDNVRGNDVFVVQSLHGDGNFSVNDKLCRLLFFIGALKDAAAARVTAVVPYLAYARKDSKTNPRDPLTLRYIATLFEAVGTDALLTLDAHNLAAFQNAFRCGTEQLDGANLFAKHFMPLLHDSEVVTVSPDTGGAKRANRFRKCLEAGLGKPVGTAFCEKYRKADKLTGELLVGEVAGKTAILYDDMVNSGHTLARAAQACREQGATRVFAAASHGLFSPGAAHVLNGAGLDAVVVTDSVAPFRQDQSLPEHLTVLSCSALFAEAIRRMHNGGSVSELSAW</sequence>
<name>A0ABT2BGP4_9BURK</name>
<dbReference type="EC" id="2.7.6.1" evidence="1"/>
<accession>A0ABT2BGP4</accession>
<organism evidence="9 10">
    <name type="scientific">Massilia solisilvae</name>
    <dbReference type="NCBI Taxonomy" id="1811225"/>
    <lineage>
        <taxon>Bacteria</taxon>
        <taxon>Pseudomonadati</taxon>
        <taxon>Pseudomonadota</taxon>
        <taxon>Betaproteobacteria</taxon>
        <taxon>Burkholderiales</taxon>
        <taxon>Oxalobacteraceae</taxon>
        <taxon>Telluria group</taxon>
        <taxon>Massilia</taxon>
    </lineage>
</organism>
<evidence type="ECO:0000256" key="4">
    <source>
        <dbReference type="ARBA" id="ARBA00022741"/>
    </source>
</evidence>
<evidence type="ECO:0000256" key="5">
    <source>
        <dbReference type="ARBA" id="ARBA00022777"/>
    </source>
</evidence>
<dbReference type="NCBIfam" id="TIGR01251">
    <property type="entry name" value="ribP_PPkin"/>
    <property type="match status" value="1"/>
</dbReference>
<feature type="domain" description="Ribose-phosphate pyrophosphokinase N-terminal" evidence="8">
    <location>
        <begin position="7"/>
        <end position="126"/>
    </location>
</feature>
<keyword evidence="6" id="KW-0067">ATP-binding</keyword>
<keyword evidence="5" id="KW-0418">Kinase</keyword>
<dbReference type="Gene3D" id="3.40.50.2020">
    <property type="match status" value="2"/>
</dbReference>
<dbReference type="InterPro" id="IPR005946">
    <property type="entry name" value="Rib-P_diPkinase"/>
</dbReference>
<protein>
    <recommendedName>
        <fullName evidence="1">ribose-phosphate diphosphokinase</fullName>
        <ecNumber evidence="1">2.7.6.1</ecNumber>
    </recommendedName>
</protein>
<evidence type="ECO:0000313" key="9">
    <source>
        <dbReference type="EMBL" id="MCS0607690.1"/>
    </source>
</evidence>
<dbReference type="Pfam" id="PF13793">
    <property type="entry name" value="Pribosyltran_N"/>
    <property type="match status" value="1"/>
</dbReference>
<evidence type="ECO:0000259" key="8">
    <source>
        <dbReference type="Pfam" id="PF13793"/>
    </source>
</evidence>
<keyword evidence="3" id="KW-0545">Nucleotide biosynthesis</keyword>
<dbReference type="CDD" id="cd06223">
    <property type="entry name" value="PRTases_typeI"/>
    <property type="match status" value="1"/>
</dbReference>